<evidence type="ECO:0000313" key="3">
    <source>
        <dbReference type="EMBL" id="GGC41781.1"/>
    </source>
</evidence>
<evidence type="ECO:0000259" key="2">
    <source>
        <dbReference type="Pfam" id="PF07883"/>
    </source>
</evidence>
<dbReference type="RefSeq" id="WP_188427531.1">
    <property type="nucleotide sequence ID" value="NZ_BMCH01000010.1"/>
</dbReference>
<feature type="domain" description="Cupin type-2" evidence="2">
    <location>
        <begin position="64"/>
        <end position="126"/>
    </location>
</feature>
<dbReference type="CDD" id="cd02236">
    <property type="entry name" value="cupin_CV2614-like"/>
    <property type="match status" value="1"/>
</dbReference>
<evidence type="ECO:0000256" key="1">
    <source>
        <dbReference type="SAM" id="SignalP"/>
    </source>
</evidence>
<dbReference type="SUPFAM" id="SSF51182">
    <property type="entry name" value="RmlC-like cupins"/>
    <property type="match status" value="1"/>
</dbReference>
<dbReference type="InterPro" id="IPR014710">
    <property type="entry name" value="RmlC-like_jellyroll"/>
</dbReference>
<dbReference type="EMBL" id="BMCH01000010">
    <property type="protein sequence ID" value="GGC41781.1"/>
    <property type="molecule type" value="Genomic_DNA"/>
</dbReference>
<comment type="caution">
    <text evidence="3">The sequence shown here is derived from an EMBL/GenBank/DDBJ whole genome shotgun (WGS) entry which is preliminary data.</text>
</comment>
<keyword evidence="1" id="KW-0732">Signal</keyword>
<gene>
    <name evidence="3" type="ORF">GCM10007207_28840</name>
</gene>
<dbReference type="InterPro" id="IPR011051">
    <property type="entry name" value="RmlC_Cupin_sf"/>
</dbReference>
<feature type="signal peptide" evidence="1">
    <location>
        <begin position="1"/>
        <end position="26"/>
    </location>
</feature>
<evidence type="ECO:0000313" key="4">
    <source>
        <dbReference type="Proteomes" id="UP000637769"/>
    </source>
</evidence>
<sequence length="151" mass="16112">MRFSHSLALGTLALGLGAGLTGQAHAQQTATAHADHLLKADHSWNGKAYTHYPSGQPTLMMIKLTIPPHTALPWHTHPIPNVGYVLEGQLTIEDKVSGASHTFHQGEAFAESMDDAHRGVSGDTATVLLLTYAGGNNLPTSIPLKGEKKEY</sequence>
<protein>
    <recommendedName>
        <fullName evidence="2">Cupin type-2 domain-containing protein</fullName>
    </recommendedName>
</protein>
<dbReference type="Pfam" id="PF07883">
    <property type="entry name" value="Cupin_2"/>
    <property type="match status" value="1"/>
</dbReference>
<feature type="chain" id="PRO_5045791866" description="Cupin type-2 domain-containing protein" evidence="1">
    <location>
        <begin position="27"/>
        <end position="151"/>
    </location>
</feature>
<dbReference type="Proteomes" id="UP000637769">
    <property type="component" value="Unassembled WGS sequence"/>
</dbReference>
<proteinExistence type="predicted"/>
<dbReference type="InterPro" id="IPR013096">
    <property type="entry name" value="Cupin_2"/>
</dbReference>
<reference evidence="4" key="1">
    <citation type="journal article" date="2019" name="Int. J. Syst. Evol. Microbiol.">
        <title>The Global Catalogue of Microorganisms (GCM) 10K type strain sequencing project: providing services to taxonomists for standard genome sequencing and annotation.</title>
        <authorList>
            <consortium name="The Broad Institute Genomics Platform"/>
            <consortium name="The Broad Institute Genome Sequencing Center for Infectious Disease"/>
            <person name="Wu L."/>
            <person name="Ma J."/>
        </authorList>
    </citation>
    <scope>NUCLEOTIDE SEQUENCE [LARGE SCALE GENOMIC DNA]</scope>
    <source>
        <strain evidence="4">CCM 7132</strain>
    </source>
</reference>
<organism evidence="3 4">
    <name type="scientific">Asaia siamensis</name>
    <dbReference type="NCBI Taxonomy" id="110479"/>
    <lineage>
        <taxon>Bacteria</taxon>
        <taxon>Pseudomonadati</taxon>
        <taxon>Pseudomonadota</taxon>
        <taxon>Alphaproteobacteria</taxon>
        <taxon>Acetobacterales</taxon>
        <taxon>Acetobacteraceae</taxon>
        <taxon>Asaia</taxon>
    </lineage>
</organism>
<accession>A0ABQ1MN65</accession>
<keyword evidence="4" id="KW-1185">Reference proteome</keyword>
<name>A0ABQ1MN65_9PROT</name>
<dbReference type="Gene3D" id="2.60.120.10">
    <property type="entry name" value="Jelly Rolls"/>
    <property type="match status" value="1"/>
</dbReference>